<dbReference type="Proteomes" id="UP000320523">
    <property type="component" value="Unassembled WGS sequence"/>
</dbReference>
<dbReference type="AlphaFoldDB" id="A0A552JFY7"/>
<evidence type="ECO:0000313" key="4">
    <source>
        <dbReference type="Proteomes" id="UP000320523"/>
    </source>
</evidence>
<comment type="caution">
    <text evidence="3">The sequence shown here is derived from an EMBL/GenBank/DDBJ whole genome shotgun (WGS) entry which is preliminary data.</text>
</comment>
<evidence type="ECO:0000313" key="3">
    <source>
        <dbReference type="EMBL" id="TRU94696.1"/>
    </source>
</evidence>
<dbReference type="InterPro" id="IPR051396">
    <property type="entry name" value="Bact_Antivir_Def_Nuclease"/>
</dbReference>
<evidence type="ECO:0000256" key="1">
    <source>
        <dbReference type="SAM" id="Coils"/>
    </source>
</evidence>
<dbReference type="InterPro" id="IPR003959">
    <property type="entry name" value="ATPase_AAA_core"/>
</dbReference>
<organism evidence="3 4">
    <name type="scientific">Microcystis wesenbergii Mw_QC_S_20081001_S30D</name>
    <dbReference type="NCBI Taxonomy" id="2486245"/>
    <lineage>
        <taxon>Bacteria</taxon>
        <taxon>Bacillati</taxon>
        <taxon>Cyanobacteriota</taxon>
        <taxon>Cyanophyceae</taxon>
        <taxon>Oscillatoriophycideae</taxon>
        <taxon>Chroococcales</taxon>
        <taxon>Microcystaceae</taxon>
        <taxon>Microcystis</taxon>
    </lineage>
</organism>
<dbReference type="InterPro" id="IPR027417">
    <property type="entry name" value="P-loop_NTPase"/>
</dbReference>
<dbReference type="PANTHER" id="PTHR43581">
    <property type="entry name" value="ATP/GTP PHOSPHATASE"/>
    <property type="match status" value="1"/>
</dbReference>
<keyword evidence="1" id="KW-0175">Coiled coil</keyword>
<feature type="domain" description="ATPase AAA-type core" evidence="2">
    <location>
        <begin position="41"/>
        <end position="342"/>
    </location>
</feature>
<dbReference type="Pfam" id="PF13304">
    <property type="entry name" value="AAA_21"/>
    <property type="match status" value="1"/>
</dbReference>
<gene>
    <name evidence="3" type="ORF">EWV75_15310</name>
</gene>
<protein>
    <submittedName>
        <fullName evidence="3">ATPase</fullName>
    </submittedName>
</protein>
<dbReference type="PANTHER" id="PTHR43581:SF2">
    <property type="entry name" value="EXCINUCLEASE ATPASE SUBUNIT"/>
    <property type="match status" value="1"/>
</dbReference>
<dbReference type="GO" id="GO:0016887">
    <property type="term" value="F:ATP hydrolysis activity"/>
    <property type="evidence" value="ECO:0007669"/>
    <property type="project" value="InterPro"/>
</dbReference>
<proteinExistence type="predicted"/>
<dbReference type="GO" id="GO:0005524">
    <property type="term" value="F:ATP binding"/>
    <property type="evidence" value="ECO:0007669"/>
    <property type="project" value="InterPro"/>
</dbReference>
<dbReference type="SUPFAM" id="SSF52540">
    <property type="entry name" value="P-loop containing nucleoside triphosphate hydrolases"/>
    <property type="match status" value="1"/>
</dbReference>
<dbReference type="EMBL" id="SFAT01000151">
    <property type="protein sequence ID" value="TRU94696.1"/>
    <property type="molecule type" value="Genomic_DNA"/>
</dbReference>
<evidence type="ECO:0000259" key="2">
    <source>
        <dbReference type="Pfam" id="PF13304"/>
    </source>
</evidence>
<accession>A0A552JFY7</accession>
<name>A0A552JFY7_9CHRO</name>
<feature type="coiled-coil region" evidence="1">
    <location>
        <begin position="395"/>
        <end position="422"/>
    </location>
</feature>
<reference evidence="3 4" key="1">
    <citation type="submission" date="2019-01" db="EMBL/GenBank/DDBJ databases">
        <title>Coherence of Microcystis species and biogeography revealed through population genomics.</title>
        <authorList>
            <person name="Perez-Carrascal O.M."/>
            <person name="Terrat Y."/>
            <person name="Giani A."/>
            <person name="Fortin N."/>
            <person name="Tromas N."/>
            <person name="Shapiro B.J."/>
        </authorList>
    </citation>
    <scope>NUCLEOTIDE SEQUENCE [LARGE SCALE GENOMIC DNA]</scope>
    <source>
        <strain evidence="3">Mw_QC_S_20081001_S30D</strain>
    </source>
</reference>
<dbReference type="Gene3D" id="3.40.50.300">
    <property type="entry name" value="P-loop containing nucleotide triphosphate hydrolases"/>
    <property type="match status" value="1"/>
</dbReference>
<sequence length="455" mass="51351">MWVESIKLENIKCFQNQEIKFIRNPDNQRHWRAKPYHWITLLGENGVGKSTILQALALLLAGPEAAKELLPRPTGWICNPKTPGKLTAVLHQEDGDAGKFGTDKTRRTFAYSYFVTGKERLELGGSKDKQTYTEPALIEENSKILSWLRANAFASDNKGWFAVGYGAFRRLTRVSQVIIPSLEPPKRSSNFFSQFNEDTSLSSFERWMVYLDYRIAKNPEDSQAKQMKKIGEEAITKLLPGNVEIAEVTADGLIQFLVNGQKVPTISLSDGFRSMIALAGDLIWRLLQSFPDLNNPTEASGVVLIDELDIHLHPSWQREIAGWLQEVFPKLQFFVATHSPLIAAGAGEDSLTLRIDLVAGELQIVEVPYLELAANVDRTLTSAAFGLKSTYPTATENKINRYHQLNRRNKNLAAEEKREYEQLSLFVREVKPFSEISQPNSLESRIDALLEERLS</sequence>